<dbReference type="EMBL" id="DACRBY010000005">
    <property type="protein sequence ID" value="HAS8539241.1"/>
    <property type="molecule type" value="Genomic_DNA"/>
</dbReference>
<sequence>MKFLFCNNFCAKYYFHTFQSLTKQSIQDKNNMREYRSLLVILTKHILTLMPPWLWTFLVQ</sequence>
<feature type="transmembrane region" description="Helical" evidence="1">
    <location>
        <begin position="38"/>
        <end position="58"/>
    </location>
</feature>
<reference evidence="2" key="2">
    <citation type="submission" date="2019-01" db="EMBL/GenBank/DDBJ databases">
        <authorList>
            <consortium name="NCBI Pathogen Detection Project"/>
        </authorList>
    </citation>
    <scope>NUCLEOTIDE SEQUENCE</scope>
    <source>
        <strain evidence="2">BCW_3452</strain>
    </source>
</reference>
<evidence type="ECO:0000313" key="2">
    <source>
        <dbReference type="EMBL" id="HAS8539241.1"/>
    </source>
</evidence>
<accession>A0A4Q7I1B9</accession>
<organism evidence="2">
    <name type="scientific">Vibrio vulnificus</name>
    <dbReference type="NCBI Taxonomy" id="672"/>
    <lineage>
        <taxon>Bacteria</taxon>
        <taxon>Pseudomonadati</taxon>
        <taxon>Pseudomonadota</taxon>
        <taxon>Gammaproteobacteria</taxon>
        <taxon>Vibrionales</taxon>
        <taxon>Vibrionaceae</taxon>
        <taxon>Vibrio</taxon>
    </lineage>
</organism>
<dbReference type="AlphaFoldDB" id="A0A4Q7I1B9"/>
<proteinExistence type="predicted"/>
<keyword evidence="1" id="KW-1133">Transmembrane helix</keyword>
<comment type="caution">
    <text evidence="2">The sequence shown here is derived from an EMBL/GenBank/DDBJ whole genome shotgun (WGS) entry which is preliminary data.</text>
</comment>
<reference evidence="2" key="1">
    <citation type="journal article" date="2018" name="Genome Biol.">
        <title>SKESA: strategic k-mer extension for scrupulous assemblies.</title>
        <authorList>
            <person name="Souvorov A."/>
            <person name="Agarwala R."/>
            <person name="Lipman D.J."/>
        </authorList>
    </citation>
    <scope>NUCLEOTIDE SEQUENCE</scope>
    <source>
        <strain evidence="2">BCW_3452</strain>
    </source>
</reference>
<keyword evidence="1" id="KW-0812">Transmembrane</keyword>
<gene>
    <name evidence="2" type="ORF">I7730_05510</name>
</gene>
<keyword evidence="1" id="KW-0472">Membrane</keyword>
<evidence type="ECO:0000256" key="1">
    <source>
        <dbReference type="SAM" id="Phobius"/>
    </source>
</evidence>
<name>A0A4Q7I1B9_VIBVL</name>
<protein>
    <submittedName>
        <fullName evidence="2">Uncharacterized protein</fullName>
    </submittedName>
</protein>
<dbReference type="Proteomes" id="UP000863257">
    <property type="component" value="Unassembled WGS sequence"/>
</dbReference>